<feature type="signal peptide" evidence="6">
    <location>
        <begin position="1"/>
        <end position="19"/>
    </location>
</feature>
<evidence type="ECO:0000313" key="9">
    <source>
        <dbReference type="RefSeq" id="XP_035451203.2"/>
    </source>
</evidence>
<dbReference type="SUPFAM" id="SSF50494">
    <property type="entry name" value="Trypsin-like serine proteases"/>
    <property type="match status" value="1"/>
</dbReference>
<evidence type="ECO:0000256" key="4">
    <source>
        <dbReference type="ARBA" id="ARBA00022825"/>
    </source>
</evidence>
<dbReference type="Proteomes" id="UP000829999">
    <property type="component" value="Chromosome 17"/>
</dbReference>
<dbReference type="SMART" id="SM00020">
    <property type="entry name" value="Tryp_SPc"/>
    <property type="match status" value="1"/>
</dbReference>
<proteinExistence type="inferred from homology"/>
<evidence type="ECO:0000256" key="1">
    <source>
        <dbReference type="ARBA" id="ARBA00007664"/>
    </source>
</evidence>
<keyword evidence="3" id="KW-0378">Hydrolase</keyword>
<dbReference type="Gene3D" id="2.40.10.10">
    <property type="entry name" value="Trypsin-like serine proteases"/>
    <property type="match status" value="1"/>
</dbReference>
<accession>A0A9R0DFB8</accession>
<dbReference type="InterPro" id="IPR001314">
    <property type="entry name" value="Peptidase_S1A"/>
</dbReference>
<keyword evidence="5" id="KW-1015">Disulfide bond</keyword>
<keyword evidence="4" id="KW-0720">Serine protease</keyword>
<dbReference type="OrthoDB" id="7452977at2759"/>
<organism evidence="8 9">
    <name type="scientific">Spodoptera frugiperda</name>
    <name type="common">Fall armyworm</name>
    <dbReference type="NCBI Taxonomy" id="7108"/>
    <lineage>
        <taxon>Eukaryota</taxon>
        <taxon>Metazoa</taxon>
        <taxon>Ecdysozoa</taxon>
        <taxon>Arthropoda</taxon>
        <taxon>Hexapoda</taxon>
        <taxon>Insecta</taxon>
        <taxon>Pterygota</taxon>
        <taxon>Neoptera</taxon>
        <taxon>Endopterygota</taxon>
        <taxon>Lepidoptera</taxon>
        <taxon>Glossata</taxon>
        <taxon>Ditrysia</taxon>
        <taxon>Noctuoidea</taxon>
        <taxon>Noctuidae</taxon>
        <taxon>Amphipyrinae</taxon>
        <taxon>Spodoptera</taxon>
    </lineage>
</organism>
<dbReference type="PANTHER" id="PTHR24276:SF98">
    <property type="entry name" value="FI18310P1-RELATED"/>
    <property type="match status" value="1"/>
</dbReference>
<name>A0A9R0DFB8_SPOFR</name>
<evidence type="ECO:0000256" key="3">
    <source>
        <dbReference type="ARBA" id="ARBA00022801"/>
    </source>
</evidence>
<protein>
    <submittedName>
        <fullName evidence="9">Brachyurin-like</fullName>
    </submittedName>
</protein>
<dbReference type="RefSeq" id="XP_035451203.2">
    <property type="nucleotide sequence ID" value="XM_035595310.2"/>
</dbReference>
<dbReference type="InterPro" id="IPR050430">
    <property type="entry name" value="Peptidase_S1"/>
</dbReference>
<dbReference type="InterPro" id="IPR043504">
    <property type="entry name" value="Peptidase_S1_PA_chymotrypsin"/>
</dbReference>
<dbReference type="Pfam" id="PF00089">
    <property type="entry name" value="Trypsin"/>
    <property type="match status" value="1"/>
</dbReference>
<keyword evidence="8" id="KW-1185">Reference proteome</keyword>
<keyword evidence="6" id="KW-0732">Signal</keyword>
<evidence type="ECO:0000256" key="6">
    <source>
        <dbReference type="SAM" id="SignalP"/>
    </source>
</evidence>
<feature type="chain" id="PRO_5040303168" evidence="6">
    <location>
        <begin position="20"/>
        <end position="296"/>
    </location>
</feature>
<gene>
    <name evidence="9" type="primary">LOC118276779</name>
</gene>
<dbReference type="PROSITE" id="PS50240">
    <property type="entry name" value="TRYPSIN_DOM"/>
    <property type="match status" value="1"/>
</dbReference>
<evidence type="ECO:0000259" key="7">
    <source>
        <dbReference type="PROSITE" id="PS50240"/>
    </source>
</evidence>
<dbReference type="PROSITE" id="PS00134">
    <property type="entry name" value="TRYPSIN_HIS"/>
    <property type="match status" value="1"/>
</dbReference>
<dbReference type="PRINTS" id="PR00722">
    <property type="entry name" value="CHYMOTRYPSIN"/>
</dbReference>
<evidence type="ECO:0000313" key="8">
    <source>
        <dbReference type="Proteomes" id="UP000829999"/>
    </source>
</evidence>
<sequence length="296" mass="32929">MCFIIVSLFISTLFLHVFGRDPALRIVGGTDVGENELPYVARMLLRKSQYNSTGIFEQEEHVCTCAILKPTWTLTAAHCFVVLGLNITGNFTNEEGYLVKYKYQIRYRPFQIKSNRDSERDMTSNIVEWIQHPASNFRLRIRPILVSNDIGLMKTEEIRLPQYGRISAMDYRSLVGLEVTATGYGLTNAGGVFGDAPSLGKPLQKLGVIVIQCSPRHTYVRPGVCIARRCGKFSVICPGDSGGPLVHSSGIIGVNSAGPIVCQLESFGNRFLLDMFIQIPTSPYIDWISDVINKDT</sequence>
<comment type="similarity">
    <text evidence="1">Belongs to the peptidase S1 family.</text>
</comment>
<dbReference type="AlphaFoldDB" id="A0A9R0DFB8"/>
<feature type="domain" description="Peptidase S1" evidence="7">
    <location>
        <begin position="26"/>
        <end position="293"/>
    </location>
</feature>
<dbReference type="GO" id="GO:0006508">
    <property type="term" value="P:proteolysis"/>
    <property type="evidence" value="ECO:0007669"/>
    <property type="project" value="UniProtKB-KW"/>
</dbReference>
<reference evidence="9" key="1">
    <citation type="submission" date="2025-08" db="UniProtKB">
        <authorList>
            <consortium name="RefSeq"/>
        </authorList>
    </citation>
    <scope>IDENTIFICATION</scope>
    <source>
        <tissue evidence="9">Whole larval tissue</tissue>
    </source>
</reference>
<dbReference type="GeneID" id="118276779"/>
<dbReference type="InterPro" id="IPR001254">
    <property type="entry name" value="Trypsin_dom"/>
</dbReference>
<dbReference type="InterPro" id="IPR018114">
    <property type="entry name" value="TRYPSIN_HIS"/>
</dbReference>
<dbReference type="PANTHER" id="PTHR24276">
    <property type="entry name" value="POLYSERASE-RELATED"/>
    <property type="match status" value="1"/>
</dbReference>
<evidence type="ECO:0000256" key="5">
    <source>
        <dbReference type="ARBA" id="ARBA00023157"/>
    </source>
</evidence>
<keyword evidence="2" id="KW-0645">Protease</keyword>
<dbReference type="InterPro" id="IPR009003">
    <property type="entry name" value="Peptidase_S1_PA"/>
</dbReference>
<evidence type="ECO:0000256" key="2">
    <source>
        <dbReference type="ARBA" id="ARBA00022670"/>
    </source>
</evidence>
<dbReference type="GO" id="GO:0004252">
    <property type="term" value="F:serine-type endopeptidase activity"/>
    <property type="evidence" value="ECO:0007669"/>
    <property type="project" value="InterPro"/>
</dbReference>